<protein>
    <recommendedName>
        <fullName evidence="1">NERD domain-containing protein</fullName>
    </recommendedName>
</protein>
<dbReference type="InterPro" id="IPR011528">
    <property type="entry name" value="NERD"/>
</dbReference>
<evidence type="ECO:0000259" key="1">
    <source>
        <dbReference type="PROSITE" id="PS50965"/>
    </source>
</evidence>
<organism evidence="2 3">
    <name type="scientific">Anoxybacillus andreesenii</name>
    <dbReference type="NCBI Taxonomy" id="1325932"/>
    <lineage>
        <taxon>Bacteria</taxon>
        <taxon>Bacillati</taxon>
        <taxon>Bacillota</taxon>
        <taxon>Bacilli</taxon>
        <taxon>Bacillales</taxon>
        <taxon>Anoxybacillaceae</taxon>
        <taxon>Anoxybacillus</taxon>
    </lineage>
</organism>
<gene>
    <name evidence="2" type="ORF">J2S07_002054</name>
</gene>
<dbReference type="EMBL" id="JAUSTU010000008">
    <property type="protein sequence ID" value="MDQ0155749.1"/>
    <property type="molecule type" value="Genomic_DNA"/>
</dbReference>
<sequence length="326" mass="39080">MNYTWIYYTTPVYDCYRLFERKWNMLLKARTEPQELRIWRCLNGRMELSSEEKQQYLNLKKGFEGECKFDTLIASQESKFLILHDLLLECNNNTFQIDSLLITEEMLIPFEVKNYEGDFYYQDDNFYTCSSNREITNPLHQLNRVETLLRQYLQKLGLHFSIKGFLVFIHAHFFLYQAPRNEKIIFSPQLDQLRKNLTSLPSRLSNQHQKLADLLIKGHISNYSHKKLPNYQYDWLKKGITCEVCLSFLTAISSRKMGCPKCRSHEKTEDAIVRSIEEFRLLFPKKKITTNIIYDWCKDVKSKKMIQRILKQNYKTIGRGQWSYYE</sequence>
<feature type="domain" description="NERD" evidence="1">
    <location>
        <begin position="61"/>
        <end position="172"/>
    </location>
</feature>
<name>A0ABT9V476_9BACL</name>
<dbReference type="PROSITE" id="PS50965">
    <property type="entry name" value="NERD"/>
    <property type="match status" value="1"/>
</dbReference>
<dbReference type="Proteomes" id="UP001231362">
    <property type="component" value="Unassembled WGS sequence"/>
</dbReference>
<dbReference type="RefSeq" id="WP_307150275.1">
    <property type="nucleotide sequence ID" value="NZ_JAUSTU010000008.1"/>
</dbReference>
<evidence type="ECO:0000313" key="2">
    <source>
        <dbReference type="EMBL" id="MDQ0155749.1"/>
    </source>
</evidence>
<dbReference type="Pfam" id="PF08378">
    <property type="entry name" value="NERD"/>
    <property type="match status" value="1"/>
</dbReference>
<proteinExistence type="predicted"/>
<evidence type="ECO:0000313" key="3">
    <source>
        <dbReference type="Proteomes" id="UP001231362"/>
    </source>
</evidence>
<reference evidence="2 3" key="1">
    <citation type="submission" date="2023-07" db="EMBL/GenBank/DDBJ databases">
        <title>Genomic Encyclopedia of Type Strains, Phase IV (KMG-IV): sequencing the most valuable type-strain genomes for metagenomic binning, comparative biology and taxonomic classification.</title>
        <authorList>
            <person name="Goeker M."/>
        </authorList>
    </citation>
    <scope>NUCLEOTIDE SEQUENCE [LARGE SCALE GENOMIC DNA]</scope>
    <source>
        <strain evidence="2 3">DSM 23948</strain>
    </source>
</reference>
<comment type="caution">
    <text evidence="2">The sequence shown here is derived from an EMBL/GenBank/DDBJ whole genome shotgun (WGS) entry which is preliminary data.</text>
</comment>
<keyword evidence="3" id="KW-1185">Reference proteome</keyword>
<accession>A0ABT9V476</accession>